<comment type="caution">
    <text evidence="2">The sequence shown here is derived from an EMBL/GenBank/DDBJ whole genome shotgun (WGS) entry which is preliminary data.</text>
</comment>
<accession>A0AAV2MYJ3</accession>
<sequence length="176" mass="19921">MRVDKFVASHLNYLDGRLRLDYAANAFPTSPDFETSPKQDEINVHESTSNSNIDEVTDNSVTNNQIDTISTDDSHSIKDYSKISDSLSSNETCPLNFQENWMGLTERPKKSHIKKESYLDKCPEWDSIESQNIVFIPIMKNGNGCQPIKLKGETIMVRNTCAFDAFLHCTVHMIGI</sequence>
<dbReference type="Proteomes" id="UP001497644">
    <property type="component" value="Unassembled WGS sequence"/>
</dbReference>
<evidence type="ECO:0000313" key="2">
    <source>
        <dbReference type="EMBL" id="CAL1672363.1"/>
    </source>
</evidence>
<feature type="region of interest" description="Disordered" evidence="1">
    <location>
        <begin position="31"/>
        <end position="58"/>
    </location>
</feature>
<feature type="compositionally biased region" description="Polar residues" evidence="1">
    <location>
        <begin position="45"/>
        <end position="58"/>
    </location>
</feature>
<reference evidence="2" key="1">
    <citation type="submission" date="2024-04" db="EMBL/GenBank/DDBJ databases">
        <authorList>
            <consortium name="Molecular Ecology Group"/>
        </authorList>
    </citation>
    <scope>NUCLEOTIDE SEQUENCE</scope>
</reference>
<dbReference type="AlphaFoldDB" id="A0AAV2MYJ3"/>
<evidence type="ECO:0000256" key="1">
    <source>
        <dbReference type="SAM" id="MobiDB-lite"/>
    </source>
</evidence>
<organism evidence="2 3">
    <name type="scientific">Lasius platythorax</name>
    <dbReference type="NCBI Taxonomy" id="488582"/>
    <lineage>
        <taxon>Eukaryota</taxon>
        <taxon>Metazoa</taxon>
        <taxon>Ecdysozoa</taxon>
        <taxon>Arthropoda</taxon>
        <taxon>Hexapoda</taxon>
        <taxon>Insecta</taxon>
        <taxon>Pterygota</taxon>
        <taxon>Neoptera</taxon>
        <taxon>Endopterygota</taxon>
        <taxon>Hymenoptera</taxon>
        <taxon>Apocrita</taxon>
        <taxon>Aculeata</taxon>
        <taxon>Formicoidea</taxon>
        <taxon>Formicidae</taxon>
        <taxon>Formicinae</taxon>
        <taxon>Lasius</taxon>
        <taxon>Lasius</taxon>
    </lineage>
</organism>
<protein>
    <submittedName>
        <fullName evidence="2">Uncharacterized protein</fullName>
    </submittedName>
</protein>
<keyword evidence="3" id="KW-1185">Reference proteome</keyword>
<feature type="compositionally biased region" description="Basic and acidic residues" evidence="1">
    <location>
        <begin position="35"/>
        <end position="44"/>
    </location>
</feature>
<name>A0AAV2MYJ3_9HYME</name>
<gene>
    <name evidence="2" type="ORF">LPLAT_LOCUS7032</name>
</gene>
<proteinExistence type="predicted"/>
<dbReference type="EMBL" id="CAXIPU020000523">
    <property type="protein sequence ID" value="CAL1672363.1"/>
    <property type="molecule type" value="Genomic_DNA"/>
</dbReference>
<evidence type="ECO:0000313" key="3">
    <source>
        <dbReference type="Proteomes" id="UP001497644"/>
    </source>
</evidence>